<evidence type="ECO:0000256" key="5">
    <source>
        <dbReference type="ARBA" id="ARBA00022448"/>
    </source>
</evidence>
<feature type="transmembrane region" description="Helical" evidence="13">
    <location>
        <begin position="176"/>
        <end position="198"/>
    </location>
</feature>
<dbReference type="RefSeq" id="WP_050004153.1">
    <property type="nucleotide sequence ID" value="NZ_CAQJQL010000233.1"/>
</dbReference>
<keyword evidence="7" id="KW-1003">Cell membrane</keyword>
<dbReference type="GO" id="GO:0015297">
    <property type="term" value="F:antiporter activity"/>
    <property type="evidence" value="ECO:0007669"/>
    <property type="project" value="UniProtKB-KW"/>
</dbReference>
<dbReference type="GeneID" id="42855075"/>
<dbReference type="EMBL" id="JXXK01000001">
    <property type="protein sequence ID" value="KJF41305.1"/>
    <property type="molecule type" value="Genomic_DNA"/>
</dbReference>
<dbReference type="CDD" id="cd13138">
    <property type="entry name" value="MATE_yoeA_like"/>
    <property type="match status" value="1"/>
</dbReference>
<dbReference type="PATRIC" id="fig|1550024.3.peg.61"/>
<accession>A0A0D8J2X4</accession>
<evidence type="ECO:0000256" key="10">
    <source>
        <dbReference type="ARBA" id="ARBA00023065"/>
    </source>
</evidence>
<dbReference type="NCBIfam" id="TIGR00797">
    <property type="entry name" value="matE"/>
    <property type="match status" value="1"/>
</dbReference>
<feature type="transmembrane region" description="Helical" evidence="13">
    <location>
        <begin position="102"/>
        <end position="128"/>
    </location>
</feature>
<evidence type="ECO:0000256" key="11">
    <source>
        <dbReference type="ARBA" id="ARBA00023136"/>
    </source>
</evidence>
<feature type="transmembrane region" description="Helical" evidence="13">
    <location>
        <begin position="330"/>
        <end position="349"/>
    </location>
</feature>
<feature type="transmembrane region" description="Helical" evidence="13">
    <location>
        <begin position="204"/>
        <end position="224"/>
    </location>
</feature>
<name>A0A0D8J2X4_9FIRM</name>
<keyword evidence="11 13" id="KW-0472">Membrane</keyword>
<comment type="similarity">
    <text evidence="3">Belongs to the multi antimicrobial extrusion (MATE) (TC 2.A.66.1) family.</text>
</comment>
<dbReference type="GO" id="GO:0006811">
    <property type="term" value="P:monoatomic ion transport"/>
    <property type="evidence" value="ECO:0007669"/>
    <property type="project" value="UniProtKB-KW"/>
</dbReference>
<evidence type="ECO:0000256" key="13">
    <source>
        <dbReference type="SAM" id="Phobius"/>
    </source>
</evidence>
<evidence type="ECO:0000256" key="2">
    <source>
        <dbReference type="ARBA" id="ARBA00004651"/>
    </source>
</evidence>
<evidence type="ECO:0000256" key="6">
    <source>
        <dbReference type="ARBA" id="ARBA00022449"/>
    </source>
</evidence>
<dbReference type="AlphaFoldDB" id="A0A0D8J2X4"/>
<evidence type="ECO:0000256" key="1">
    <source>
        <dbReference type="ARBA" id="ARBA00003408"/>
    </source>
</evidence>
<feature type="transmembrane region" description="Helical" evidence="13">
    <location>
        <begin position="148"/>
        <end position="169"/>
    </location>
</feature>
<keyword evidence="15" id="KW-1185">Reference proteome</keyword>
<evidence type="ECO:0000256" key="12">
    <source>
        <dbReference type="ARBA" id="ARBA00031636"/>
    </source>
</evidence>
<feature type="transmembrane region" description="Helical" evidence="13">
    <location>
        <begin position="71"/>
        <end position="90"/>
    </location>
</feature>
<comment type="subcellular location">
    <subcellularLocation>
        <location evidence="2">Cell membrane</location>
        <topology evidence="2">Multi-pass membrane protein</topology>
    </subcellularLocation>
</comment>
<evidence type="ECO:0000256" key="7">
    <source>
        <dbReference type="ARBA" id="ARBA00022475"/>
    </source>
</evidence>
<keyword evidence="10" id="KW-0406">Ion transport</keyword>
<dbReference type="InterPro" id="IPR002528">
    <property type="entry name" value="MATE_fam"/>
</dbReference>
<comment type="function">
    <text evidence="1">Multidrug efflux pump.</text>
</comment>
<dbReference type="Pfam" id="PF01554">
    <property type="entry name" value="MatE"/>
    <property type="match status" value="2"/>
</dbReference>
<dbReference type="PANTHER" id="PTHR43298">
    <property type="entry name" value="MULTIDRUG RESISTANCE PROTEIN NORM-RELATED"/>
    <property type="match status" value="1"/>
</dbReference>
<keyword evidence="5" id="KW-0813">Transport</keyword>
<evidence type="ECO:0000313" key="15">
    <source>
        <dbReference type="Proteomes" id="UP000032483"/>
    </source>
</evidence>
<feature type="transmembrane region" description="Helical" evidence="13">
    <location>
        <begin position="401"/>
        <end position="422"/>
    </location>
</feature>
<dbReference type="Proteomes" id="UP000032483">
    <property type="component" value="Unassembled WGS sequence"/>
</dbReference>
<evidence type="ECO:0000256" key="8">
    <source>
        <dbReference type="ARBA" id="ARBA00022692"/>
    </source>
</evidence>
<keyword evidence="8 13" id="KW-0812">Transmembrane</keyword>
<keyword evidence="6" id="KW-0050">Antiport</keyword>
<protein>
    <recommendedName>
        <fullName evidence="4">Probable multidrug resistance protein NorM</fullName>
    </recommendedName>
    <alternativeName>
        <fullName evidence="12">Multidrug-efflux transporter</fullName>
    </alternativeName>
</protein>
<evidence type="ECO:0000256" key="3">
    <source>
        <dbReference type="ARBA" id="ARBA00010199"/>
    </source>
</evidence>
<evidence type="ECO:0000256" key="9">
    <source>
        <dbReference type="ARBA" id="ARBA00022989"/>
    </source>
</evidence>
<gene>
    <name evidence="14" type="ORF">TQ39_00290</name>
</gene>
<comment type="caution">
    <text evidence="14">The sequence shown here is derived from an EMBL/GenBank/DDBJ whole genome shotgun (WGS) entry which is preliminary data.</text>
</comment>
<dbReference type="GO" id="GO:0042910">
    <property type="term" value="F:xenobiotic transmembrane transporter activity"/>
    <property type="evidence" value="ECO:0007669"/>
    <property type="project" value="InterPro"/>
</dbReference>
<organism evidence="14 15">
    <name type="scientific">Ruthenibacterium lactatiformans</name>
    <dbReference type="NCBI Taxonomy" id="1550024"/>
    <lineage>
        <taxon>Bacteria</taxon>
        <taxon>Bacillati</taxon>
        <taxon>Bacillota</taxon>
        <taxon>Clostridia</taxon>
        <taxon>Eubacteriales</taxon>
        <taxon>Oscillospiraceae</taxon>
        <taxon>Ruthenibacterium</taxon>
    </lineage>
</organism>
<sequence length="472" mass="50767">MGKRSFAARLQQLFSAHDMTLGAPWKRILEFAIPMLIGNLAQQLYNTADSIIVGRYVGDNALAAVGSASPILNLLLALFVGVATGVGILVAQRYGAKDREQLSVVIGNCITLSAIVSVITMIIGALITRPMLELLSTPASIIDWCADYLMIYFLGIAGFAYYNILSGVLRGMGDSLSALGFLLVAAALNVGLDLWFVAGLGMGVAGVALATVLAQTISAFLCLWKLLRMRDVFDLTLHYLKPRSAPIANIIRIGVPSGITQAIFSVAMLVVQSLTNSFGEMVIACNVIVMRVDGFAMMPNFTFGQAMTTYTGQNVGARRLDRVHQGAKQGTWIAVGISAFLTALILLFGRQLMGVFTETAVLVDLSMRMMQILAFGYIAMSITQCLSGVMRGAGDTMTPMWISIITTVVLRVPIAYGIAFFTRSAEYPTGRPESTFISLLVSWSLGALLTAVAYRFGAWRKRLATAEPAPQL</sequence>
<evidence type="ECO:0000256" key="4">
    <source>
        <dbReference type="ARBA" id="ARBA00020268"/>
    </source>
</evidence>
<dbReference type="PIRSF" id="PIRSF006603">
    <property type="entry name" value="DinF"/>
    <property type="match status" value="1"/>
</dbReference>
<proteinExistence type="inferred from homology"/>
<feature type="transmembrane region" description="Helical" evidence="13">
    <location>
        <begin position="369"/>
        <end position="389"/>
    </location>
</feature>
<feature type="transmembrane region" description="Helical" evidence="13">
    <location>
        <begin position="434"/>
        <end position="454"/>
    </location>
</feature>
<dbReference type="InterPro" id="IPR050222">
    <property type="entry name" value="MATE_MdtK"/>
</dbReference>
<dbReference type="InterPro" id="IPR048279">
    <property type="entry name" value="MdtK-like"/>
</dbReference>
<keyword evidence="9 13" id="KW-1133">Transmembrane helix</keyword>
<dbReference type="PANTHER" id="PTHR43298:SF2">
    <property type="entry name" value="FMN_FAD EXPORTER YEEO-RELATED"/>
    <property type="match status" value="1"/>
</dbReference>
<reference evidence="14" key="1">
    <citation type="submission" date="2015-02" db="EMBL/GenBank/DDBJ databases">
        <title>A novel member of the family Ruminococcaceae isolated from human feces.</title>
        <authorList>
            <person name="Shkoporov A.N."/>
            <person name="Chaplin A.V."/>
            <person name="Motuzova O.V."/>
            <person name="Kafarskaia L.I."/>
            <person name="Khokhlova E.V."/>
            <person name="Efimov B.A."/>
        </authorList>
    </citation>
    <scope>NUCLEOTIDE SEQUENCE [LARGE SCALE GENOMIC DNA]</scope>
    <source>
        <strain evidence="14">585-1</strain>
    </source>
</reference>
<evidence type="ECO:0000313" key="14">
    <source>
        <dbReference type="EMBL" id="KJF41305.1"/>
    </source>
</evidence>
<dbReference type="GO" id="GO:0005886">
    <property type="term" value="C:plasma membrane"/>
    <property type="evidence" value="ECO:0007669"/>
    <property type="project" value="UniProtKB-SubCell"/>
</dbReference>